<keyword evidence="4" id="KW-1185">Reference proteome</keyword>
<proteinExistence type="predicted"/>
<dbReference type="InterPro" id="IPR018392">
    <property type="entry name" value="LysM"/>
</dbReference>
<dbReference type="SMART" id="SM00257">
    <property type="entry name" value="LysM"/>
    <property type="match status" value="1"/>
</dbReference>
<evidence type="ECO:0000259" key="2">
    <source>
        <dbReference type="PROSITE" id="PS51782"/>
    </source>
</evidence>
<dbReference type="SUPFAM" id="SSF54106">
    <property type="entry name" value="LysM domain"/>
    <property type="match status" value="1"/>
</dbReference>
<keyword evidence="1" id="KW-0472">Membrane</keyword>
<dbReference type="InterPro" id="IPR036779">
    <property type="entry name" value="LysM_dom_sf"/>
</dbReference>
<dbReference type="Gene3D" id="3.10.350.10">
    <property type="entry name" value="LysM domain"/>
    <property type="match status" value="1"/>
</dbReference>
<dbReference type="RefSeq" id="WP_344315055.1">
    <property type="nucleotide sequence ID" value="NZ_BAAANY010000042.1"/>
</dbReference>
<feature type="transmembrane region" description="Helical" evidence="1">
    <location>
        <begin position="74"/>
        <end position="92"/>
    </location>
</feature>
<sequence length="160" mass="17473">MTMTSEALAPVIELFPGRFSTQPLEQVVPELDPRVREQAMWRHPAGKGRRVIVGQHGRRTGRHPGLRLTRRGRAVLVIALVLLAAGAAFWSARAMAAQENPSSAPASVVVQPGQSLWSIAVRYDPSRDPSSVIRDIQRLNGLSGLTVWAGYRLVLPPRSA</sequence>
<evidence type="ECO:0000313" key="4">
    <source>
        <dbReference type="Proteomes" id="UP001500618"/>
    </source>
</evidence>
<evidence type="ECO:0000256" key="1">
    <source>
        <dbReference type="SAM" id="Phobius"/>
    </source>
</evidence>
<keyword evidence="1" id="KW-0812">Transmembrane</keyword>
<accession>A0ABP4V5Q0</accession>
<dbReference type="Proteomes" id="UP001500618">
    <property type="component" value="Unassembled WGS sequence"/>
</dbReference>
<dbReference type="CDD" id="cd00118">
    <property type="entry name" value="LysM"/>
    <property type="match status" value="1"/>
</dbReference>
<reference evidence="4" key="1">
    <citation type="journal article" date="2019" name="Int. J. Syst. Evol. Microbiol.">
        <title>The Global Catalogue of Microorganisms (GCM) 10K type strain sequencing project: providing services to taxonomists for standard genome sequencing and annotation.</title>
        <authorList>
            <consortium name="The Broad Institute Genomics Platform"/>
            <consortium name="The Broad Institute Genome Sequencing Center for Infectious Disease"/>
            <person name="Wu L."/>
            <person name="Ma J."/>
        </authorList>
    </citation>
    <scope>NUCLEOTIDE SEQUENCE [LARGE SCALE GENOMIC DNA]</scope>
    <source>
        <strain evidence="4">JCM 14718</strain>
    </source>
</reference>
<dbReference type="PROSITE" id="PS51782">
    <property type="entry name" value="LYSM"/>
    <property type="match status" value="1"/>
</dbReference>
<feature type="domain" description="LysM" evidence="2">
    <location>
        <begin position="106"/>
        <end position="155"/>
    </location>
</feature>
<dbReference type="Pfam" id="PF01476">
    <property type="entry name" value="LysM"/>
    <property type="match status" value="1"/>
</dbReference>
<dbReference type="EMBL" id="BAAANY010000042">
    <property type="protein sequence ID" value="GAA1718107.1"/>
    <property type="molecule type" value="Genomic_DNA"/>
</dbReference>
<evidence type="ECO:0000313" key="3">
    <source>
        <dbReference type="EMBL" id="GAA1718107.1"/>
    </source>
</evidence>
<comment type="caution">
    <text evidence="3">The sequence shown here is derived from an EMBL/GenBank/DDBJ whole genome shotgun (WGS) entry which is preliminary data.</text>
</comment>
<organism evidence="3 4">
    <name type="scientific">Fodinicola feengrottensis</name>
    <dbReference type="NCBI Taxonomy" id="435914"/>
    <lineage>
        <taxon>Bacteria</taxon>
        <taxon>Bacillati</taxon>
        <taxon>Actinomycetota</taxon>
        <taxon>Actinomycetes</taxon>
        <taxon>Mycobacteriales</taxon>
        <taxon>Fodinicola</taxon>
    </lineage>
</organism>
<keyword evidence="1" id="KW-1133">Transmembrane helix</keyword>
<gene>
    <name evidence="3" type="ORF">GCM10009765_78200</name>
</gene>
<name>A0ABP4V5Q0_9ACTN</name>
<protein>
    <recommendedName>
        <fullName evidence="2">LysM domain-containing protein</fullName>
    </recommendedName>
</protein>